<name>A0A841GZJ2_9BACT</name>
<dbReference type="RefSeq" id="WP_170033823.1">
    <property type="nucleotide sequence ID" value="NZ_JABDTL010000001.1"/>
</dbReference>
<dbReference type="PANTHER" id="PTHR11668:SF300">
    <property type="entry name" value="SERINE_THREONINE-PROTEIN PHOSPHATASE"/>
    <property type="match status" value="1"/>
</dbReference>
<dbReference type="GO" id="GO:0004722">
    <property type="term" value="F:protein serine/threonine phosphatase activity"/>
    <property type="evidence" value="ECO:0007669"/>
    <property type="project" value="UniProtKB-EC"/>
</dbReference>
<keyword evidence="8" id="KW-1185">Reference proteome</keyword>
<evidence type="ECO:0000256" key="3">
    <source>
        <dbReference type="ARBA" id="ARBA00022801"/>
    </source>
</evidence>
<dbReference type="EMBL" id="JACHIA010000007">
    <property type="protein sequence ID" value="MBB6071167.1"/>
    <property type="molecule type" value="Genomic_DNA"/>
</dbReference>
<evidence type="ECO:0000313" key="8">
    <source>
        <dbReference type="Proteomes" id="UP000582837"/>
    </source>
</evidence>
<accession>A0A841GZJ2</accession>
<dbReference type="EC" id="3.1.3.16" evidence="1"/>
<keyword evidence="5" id="KW-0464">Manganese</keyword>
<gene>
    <name evidence="7" type="ORF">HNQ61_002791</name>
</gene>
<comment type="caution">
    <text evidence="7">The sequence shown here is derived from an EMBL/GenBank/DDBJ whole genome shotgun (WGS) entry which is preliminary data.</text>
</comment>
<dbReference type="InterPro" id="IPR029052">
    <property type="entry name" value="Metallo-depent_PP-like"/>
</dbReference>
<dbReference type="InterPro" id="IPR004843">
    <property type="entry name" value="Calcineurin-like_PHP"/>
</dbReference>
<dbReference type="Gene3D" id="3.60.21.10">
    <property type="match status" value="1"/>
</dbReference>
<dbReference type="CDD" id="cd00144">
    <property type="entry name" value="MPP_PPP_family"/>
    <property type="match status" value="1"/>
</dbReference>
<evidence type="ECO:0000256" key="4">
    <source>
        <dbReference type="ARBA" id="ARBA00022912"/>
    </source>
</evidence>
<dbReference type="AlphaFoldDB" id="A0A841GZJ2"/>
<feature type="domain" description="Calcineurin-like phosphoesterase" evidence="6">
    <location>
        <begin position="74"/>
        <end position="285"/>
    </location>
</feature>
<keyword evidence="2" id="KW-0479">Metal-binding</keyword>
<keyword evidence="4" id="KW-0904">Protein phosphatase</keyword>
<dbReference type="PANTHER" id="PTHR11668">
    <property type="entry name" value="SERINE/THREONINE PROTEIN PHOSPHATASE"/>
    <property type="match status" value="1"/>
</dbReference>
<sequence length="359" mass="39712">MSSANVLDVRGLDWGAVADAVANAIDGERAERIIARMEERLAGGGPLGLAFEESAAGPDDKAIQVGEDWPVGEVWFVGDLHGDLLALEAALQHIDRSGGGPDSRIVFLGDLFDDGIHAAEVVLRVFELLLDGPMRITVVTGNHDEGLTFRDGRFESSVIPSDFTDWLNEQSGSGHPWADRLGRVIIRFFARAPRALFFPDGLLVAHGGIPHTDLHAELAEKGDFNDPRVLQDFVWLRAHPRARKRIPNRTTRGSEFGREDFAAFCALATRLGRPLSRMLRGHDHVEDRFADFPAWSAHPALTINTLGHRLPREVFGPYERVPVIARWVRGELPEVRRLFIPPELTRQVYPEPAAAEEGS</sequence>
<evidence type="ECO:0000259" key="6">
    <source>
        <dbReference type="Pfam" id="PF00149"/>
    </source>
</evidence>
<evidence type="ECO:0000313" key="7">
    <source>
        <dbReference type="EMBL" id="MBB6071167.1"/>
    </source>
</evidence>
<evidence type="ECO:0000256" key="5">
    <source>
        <dbReference type="ARBA" id="ARBA00023211"/>
    </source>
</evidence>
<organism evidence="7 8">
    <name type="scientific">Longimicrobium terrae</name>
    <dbReference type="NCBI Taxonomy" id="1639882"/>
    <lineage>
        <taxon>Bacteria</taxon>
        <taxon>Pseudomonadati</taxon>
        <taxon>Gemmatimonadota</taxon>
        <taxon>Longimicrobiia</taxon>
        <taxon>Longimicrobiales</taxon>
        <taxon>Longimicrobiaceae</taxon>
        <taxon>Longimicrobium</taxon>
    </lineage>
</organism>
<proteinExistence type="predicted"/>
<dbReference type="InterPro" id="IPR050341">
    <property type="entry name" value="PP1_catalytic_subunit"/>
</dbReference>
<dbReference type="Proteomes" id="UP000582837">
    <property type="component" value="Unassembled WGS sequence"/>
</dbReference>
<keyword evidence="3" id="KW-0378">Hydrolase</keyword>
<evidence type="ECO:0000256" key="2">
    <source>
        <dbReference type="ARBA" id="ARBA00022723"/>
    </source>
</evidence>
<evidence type="ECO:0000256" key="1">
    <source>
        <dbReference type="ARBA" id="ARBA00013081"/>
    </source>
</evidence>
<dbReference type="SUPFAM" id="SSF56300">
    <property type="entry name" value="Metallo-dependent phosphatases"/>
    <property type="match status" value="1"/>
</dbReference>
<dbReference type="GO" id="GO:0046872">
    <property type="term" value="F:metal ion binding"/>
    <property type="evidence" value="ECO:0007669"/>
    <property type="project" value="UniProtKB-KW"/>
</dbReference>
<protein>
    <recommendedName>
        <fullName evidence="1">protein-serine/threonine phosphatase</fullName>
        <ecNumber evidence="1">3.1.3.16</ecNumber>
    </recommendedName>
</protein>
<dbReference type="Pfam" id="PF00149">
    <property type="entry name" value="Metallophos"/>
    <property type="match status" value="1"/>
</dbReference>
<reference evidence="7 8" key="1">
    <citation type="submission" date="2020-08" db="EMBL/GenBank/DDBJ databases">
        <title>Genomic Encyclopedia of Type Strains, Phase IV (KMG-IV): sequencing the most valuable type-strain genomes for metagenomic binning, comparative biology and taxonomic classification.</title>
        <authorList>
            <person name="Goeker M."/>
        </authorList>
    </citation>
    <scope>NUCLEOTIDE SEQUENCE [LARGE SCALE GENOMIC DNA]</scope>
    <source>
        <strain evidence="7 8">DSM 29007</strain>
    </source>
</reference>
<dbReference type="GO" id="GO:0005737">
    <property type="term" value="C:cytoplasm"/>
    <property type="evidence" value="ECO:0007669"/>
    <property type="project" value="TreeGrafter"/>
</dbReference>